<dbReference type="InterPro" id="IPR007914">
    <property type="entry name" value="UPF0193"/>
</dbReference>
<name>A0A8J4WUG4_9TREM</name>
<dbReference type="OrthoDB" id="189770at2759"/>
<proteinExistence type="predicted"/>
<evidence type="ECO:0000313" key="3">
    <source>
        <dbReference type="Proteomes" id="UP000748531"/>
    </source>
</evidence>
<accession>A0A8J4WUG4</accession>
<comment type="caution">
    <text evidence="2">The sequence shown here is derived from an EMBL/GenBank/DDBJ whole genome shotgun (WGS) entry which is preliminary data.</text>
</comment>
<organism evidence="2 3">
    <name type="scientific">Paragonimus heterotremus</name>
    <dbReference type="NCBI Taxonomy" id="100268"/>
    <lineage>
        <taxon>Eukaryota</taxon>
        <taxon>Metazoa</taxon>
        <taxon>Spiralia</taxon>
        <taxon>Lophotrochozoa</taxon>
        <taxon>Platyhelminthes</taxon>
        <taxon>Trematoda</taxon>
        <taxon>Digenea</taxon>
        <taxon>Plagiorchiida</taxon>
        <taxon>Troglotremata</taxon>
        <taxon>Troglotrematidae</taxon>
        <taxon>Paragonimus</taxon>
    </lineage>
</organism>
<keyword evidence="3" id="KW-1185">Reference proteome</keyword>
<evidence type="ECO:0000313" key="2">
    <source>
        <dbReference type="EMBL" id="KAF5397537.1"/>
    </source>
</evidence>
<dbReference type="PANTHER" id="PTHR28348:SF1">
    <property type="entry name" value="UPF0193 PROTEIN EVG1"/>
    <property type="match status" value="1"/>
</dbReference>
<dbReference type="Proteomes" id="UP000748531">
    <property type="component" value="Unassembled WGS sequence"/>
</dbReference>
<evidence type="ECO:0000256" key="1">
    <source>
        <dbReference type="SAM" id="MobiDB-lite"/>
    </source>
</evidence>
<sequence length="234" mass="27145">MPVSQENNGGFWNTPKVVYSEQTKAIIRDLMRESNVANSYRQRINSQMSKGEALNASANNDNETTNKRTNKRTSLKKTTRFYRPSRRPRNAILNALDDEPPYRPPPVPKHAGAVEKTRLAHLMAYGEEPKSRTSDPRKLENGRFAFLRRRLQGARKLGPHGSEEDDPCTDEDRFTELIREVKERRQFLDQMRVMGKEDLYKSKVETEISQLVREMELIDMKRSAEMQSTIDDQT</sequence>
<gene>
    <name evidence="2" type="ORF">PHET_09337</name>
</gene>
<feature type="compositionally biased region" description="Basic residues" evidence="1">
    <location>
        <begin position="68"/>
        <end position="89"/>
    </location>
</feature>
<dbReference type="PANTHER" id="PTHR28348">
    <property type="entry name" value="UPF0193 PROTEIN EVG1"/>
    <property type="match status" value="1"/>
</dbReference>
<dbReference type="EMBL" id="LUCH01006130">
    <property type="protein sequence ID" value="KAF5397537.1"/>
    <property type="molecule type" value="Genomic_DNA"/>
</dbReference>
<reference evidence="2" key="1">
    <citation type="submission" date="2019-05" db="EMBL/GenBank/DDBJ databases">
        <title>Annotation for the trematode Paragonimus heterotremus.</title>
        <authorList>
            <person name="Choi Y.-J."/>
        </authorList>
    </citation>
    <scope>NUCLEOTIDE SEQUENCE</scope>
    <source>
        <strain evidence="2">LC</strain>
    </source>
</reference>
<dbReference type="Pfam" id="PF05250">
    <property type="entry name" value="UPF0193"/>
    <property type="match status" value="1"/>
</dbReference>
<feature type="region of interest" description="Disordered" evidence="1">
    <location>
        <begin position="43"/>
        <end position="110"/>
    </location>
</feature>
<dbReference type="AlphaFoldDB" id="A0A8J4WUG4"/>
<protein>
    <submittedName>
        <fullName evidence="2">Uncharacterized protein</fullName>
    </submittedName>
</protein>